<dbReference type="PROSITE" id="PS50089">
    <property type="entry name" value="ZF_RING_2"/>
    <property type="match status" value="1"/>
</dbReference>
<evidence type="ECO:0000256" key="3">
    <source>
        <dbReference type="ARBA" id="ARBA00022771"/>
    </source>
</evidence>
<dbReference type="InterPro" id="IPR043136">
    <property type="entry name" value="B30.2/SPRY_sf"/>
</dbReference>
<dbReference type="SUPFAM" id="SSF49899">
    <property type="entry name" value="Concanavalin A-like lectins/glucanases"/>
    <property type="match status" value="1"/>
</dbReference>
<protein>
    <recommendedName>
        <fullName evidence="13">Tripartite motif-containing protein 16-like</fullName>
    </recommendedName>
</protein>
<feature type="domain" description="B box-type" evidence="9">
    <location>
        <begin position="149"/>
        <end position="189"/>
    </location>
</feature>
<evidence type="ECO:0000256" key="4">
    <source>
        <dbReference type="ARBA" id="ARBA00022833"/>
    </source>
</evidence>
<dbReference type="GO" id="GO:0045087">
    <property type="term" value="P:innate immune response"/>
    <property type="evidence" value="ECO:0007669"/>
    <property type="project" value="UniProtKB-KW"/>
</dbReference>
<dbReference type="InterPro" id="IPR001841">
    <property type="entry name" value="Znf_RING"/>
</dbReference>
<evidence type="ECO:0000313" key="12">
    <source>
        <dbReference type="Proteomes" id="UP000472276"/>
    </source>
</evidence>
<keyword evidence="7" id="KW-0175">Coiled coil</keyword>
<dbReference type="InterPro" id="IPR003879">
    <property type="entry name" value="Butyrophylin_SPRY"/>
</dbReference>
<dbReference type="InterPro" id="IPR058030">
    <property type="entry name" value="TRIM8/14/16/25/29/45/65_CC"/>
</dbReference>
<sequence>MAEKGVQLDRETFSCSICLDLLINPVTTTCGHSYCMNCIETHFDEEDKKGIHSCPQCRKTFIPRPVLEKNTMLAELVEELKKTGLQAAPADHCYAGPEDVACDVCTGRKLKAIKSCLSCPASYCEKHLQPHYDAAPLKKHKLVAPSKKLQENICSRHDEVMKIFCRTDQQSICYLCTMDEHKGHETVPAAAERTEKQKELEVRRLNIQQRIQEREKDVKLLQQEVEAINGSADKAVEDSEKMFTELIRLIQKRSSDMKQQVRSQQETEVSRVKELQEKLEQEIAELKRKDGELEQLSHTEDHNQFLHNYPSLSALSESTHSSSINIRPLSYFEDVTAAVSETRDKLQDILREEWTNISLTVTEEDVLLSPPEPKTRAEFLKYSCEITLDPNTANTHLLLSEGKRKVRRMKQQQSYSDHPDRFIVYYQVLSRESLTGRCYWEVEWRGGGVLVAVAYKNISRAGSGDECVFGYNDKSWTLRCDTNSFQFWHNNVQTALSGPRSSRVGVYLDHNAGILSFYSVSETMTLLHRVQTTFTQPLYAGLCLYPSDGDTAELIKVKQRRQHV</sequence>
<gene>
    <name evidence="11" type="primary">LOC120434291</name>
</gene>
<dbReference type="Gene3D" id="4.10.830.40">
    <property type="match status" value="1"/>
</dbReference>
<dbReference type="InterPro" id="IPR003877">
    <property type="entry name" value="SPRY_dom"/>
</dbReference>
<reference evidence="11" key="1">
    <citation type="submission" date="2025-08" db="UniProtKB">
        <authorList>
            <consortium name="Ensembl"/>
        </authorList>
    </citation>
    <scope>IDENTIFICATION</scope>
</reference>
<evidence type="ECO:0000259" key="8">
    <source>
        <dbReference type="PROSITE" id="PS50089"/>
    </source>
</evidence>
<dbReference type="CDD" id="cd19769">
    <property type="entry name" value="Bbox2_TRIM16-like"/>
    <property type="match status" value="1"/>
</dbReference>
<feature type="coiled-coil region" evidence="7">
    <location>
        <begin position="262"/>
        <end position="299"/>
    </location>
</feature>
<evidence type="ECO:0000259" key="10">
    <source>
        <dbReference type="PROSITE" id="PS50188"/>
    </source>
</evidence>
<dbReference type="SMART" id="SM00589">
    <property type="entry name" value="PRY"/>
    <property type="match status" value="1"/>
</dbReference>
<keyword evidence="2" id="KW-0479">Metal-binding</keyword>
<dbReference type="PROSITE" id="PS50188">
    <property type="entry name" value="B302_SPRY"/>
    <property type="match status" value="1"/>
</dbReference>
<dbReference type="InterPro" id="IPR006574">
    <property type="entry name" value="PRY"/>
</dbReference>
<dbReference type="GO" id="GO:0008270">
    <property type="term" value="F:zinc ion binding"/>
    <property type="evidence" value="ECO:0007669"/>
    <property type="project" value="UniProtKB-KW"/>
</dbReference>
<evidence type="ECO:0008006" key="13">
    <source>
        <dbReference type="Google" id="ProtNLM"/>
    </source>
</evidence>
<dbReference type="InterPro" id="IPR017907">
    <property type="entry name" value="Znf_RING_CS"/>
</dbReference>
<dbReference type="PANTHER" id="PTHR25465">
    <property type="entry name" value="B-BOX DOMAIN CONTAINING"/>
    <property type="match status" value="1"/>
</dbReference>
<name>A0A668V071_OREAU</name>
<reference evidence="11" key="2">
    <citation type="submission" date="2025-09" db="UniProtKB">
        <authorList>
            <consortium name="Ensembl"/>
        </authorList>
    </citation>
    <scope>IDENTIFICATION</scope>
</reference>
<evidence type="ECO:0000256" key="1">
    <source>
        <dbReference type="ARBA" id="ARBA00022588"/>
    </source>
</evidence>
<proteinExistence type="predicted"/>
<dbReference type="Pfam" id="PF00643">
    <property type="entry name" value="zf-B_box"/>
    <property type="match status" value="1"/>
</dbReference>
<dbReference type="Pfam" id="PF15227">
    <property type="entry name" value="zf-C3HC4_4"/>
    <property type="match status" value="1"/>
</dbReference>
<dbReference type="SMART" id="SM00449">
    <property type="entry name" value="SPRY"/>
    <property type="match status" value="1"/>
</dbReference>
<evidence type="ECO:0000259" key="9">
    <source>
        <dbReference type="PROSITE" id="PS50119"/>
    </source>
</evidence>
<dbReference type="Pfam" id="PF00622">
    <property type="entry name" value="SPRY"/>
    <property type="match status" value="1"/>
</dbReference>
<evidence type="ECO:0000313" key="11">
    <source>
        <dbReference type="Ensembl" id="ENSOABP00000044207.2"/>
    </source>
</evidence>
<keyword evidence="3 6" id="KW-0863">Zinc-finger</keyword>
<dbReference type="Ensembl" id="ENSOABT00000045368.2">
    <property type="protein sequence ID" value="ENSOABP00000044207.2"/>
    <property type="gene ID" value="ENSOABG00000034013.1"/>
</dbReference>
<dbReference type="PRINTS" id="PR01407">
    <property type="entry name" value="BUTYPHLNCDUF"/>
</dbReference>
<dbReference type="SMART" id="SM00184">
    <property type="entry name" value="RING"/>
    <property type="match status" value="1"/>
</dbReference>
<dbReference type="OMA" id="CLIQKSC"/>
<dbReference type="PROSITE" id="PS00518">
    <property type="entry name" value="ZF_RING_1"/>
    <property type="match status" value="1"/>
</dbReference>
<keyword evidence="12" id="KW-1185">Reference proteome</keyword>
<dbReference type="InterPro" id="IPR000315">
    <property type="entry name" value="Znf_B-box"/>
</dbReference>
<dbReference type="SMART" id="SM00336">
    <property type="entry name" value="BBOX"/>
    <property type="match status" value="1"/>
</dbReference>
<dbReference type="InterPro" id="IPR051051">
    <property type="entry name" value="E3_ubiq-ligase_TRIM/RNF"/>
</dbReference>
<organism evidence="11 12">
    <name type="scientific">Oreochromis aureus</name>
    <name type="common">Israeli tilapia</name>
    <name type="synonym">Chromis aureus</name>
    <dbReference type="NCBI Taxonomy" id="47969"/>
    <lineage>
        <taxon>Eukaryota</taxon>
        <taxon>Metazoa</taxon>
        <taxon>Chordata</taxon>
        <taxon>Craniata</taxon>
        <taxon>Vertebrata</taxon>
        <taxon>Euteleostomi</taxon>
        <taxon>Actinopterygii</taxon>
        <taxon>Neopterygii</taxon>
        <taxon>Teleostei</taxon>
        <taxon>Neoteleostei</taxon>
        <taxon>Acanthomorphata</taxon>
        <taxon>Ovalentaria</taxon>
        <taxon>Cichlomorphae</taxon>
        <taxon>Cichliformes</taxon>
        <taxon>Cichlidae</taxon>
        <taxon>African cichlids</taxon>
        <taxon>Pseudocrenilabrinae</taxon>
        <taxon>Oreochromini</taxon>
        <taxon>Oreochromis</taxon>
    </lineage>
</organism>
<keyword evidence="1" id="KW-0399">Innate immunity</keyword>
<keyword evidence="5" id="KW-0391">Immunity</keyword>
<dbReference type="Pfam" id="PF25600">
    <property type="entry name" value="TRIM_CC"/>
    <property type="match status" value="1"/>
</dbReference>
<dbReference type="Gene3D" id="3.30.40.10">
    <property type="entry name" value="Zinc/RING finger domain, C3HC4 (zinc finger)"/>
    <property type="match status" value="1"/>
</dbReference>
<evidence type="ECO:0000256" key="6">
    <source>
        <dbReference type="PROSITE-ProRule" id="PRU00024"/>
    </source>
</evidence>
<dbReference type="InterPro" id="IPR001870">
    <property type="entry name" value="B30.2/SPRY"/>
</dbReference>
<feature type="domain" description="RING-type" evidence="8">
    <location>
        <begin position="15"/>
        <end position="58"/>
    </location>
</feature>
<accession>A0A668V071</accession>
<dbReference type="InterPro" id="IPR013320">
    <property type="entry name" value="ConA-like_dom_sf"/>
</dbReference>
<keyword evidence="4" id="KW-0862">Zinc</keyword>
<feature type="coiled-coil region" evidence="7">
    <location>
        <begin position="197"/>
        <end position="231"/>
    </location>
</feature>
<dbReference type="PANTHER" id="PTHR25465:SF5">
    <property type="entry name" value="E3 UBIQUITIN_ISG15 LIGASE TRIM25-RELATED"/>
    <property type="match status" value="1"/>
</dbReference>
<dbReference type="GO" id="GO:0005737">
    <property type="term" value="C:cytoplasm"/>
    <property type="evidence" value="ECO:0007669"/>
    <property type="project" value="UniProtKB-ARBA"/>
</dbReference>
<dbReference type="InterPro" id="IPR013083">
    <property type="entry name" value="Znf_RING/FYVE/PHD"/>
</dbReference>
<dbReference type="Gene3D" id="2.60.120.920">
    <property type="match status" value="1"/>
</dbReference>
<dbReference type="Pfam" id="PF13765">
    <property type="entry name" value="PRY"/>
    <property type="match status" value="1"/>
</dbReference>
<dbReference type="CDD" id="cd16040">
    <property type="entry name" value="SPRY_PRY_SNTX"/>
    <property type="match status" value="1"/>
</dbReference>
<dbReference type="AlphaFoldDB" id="A0A668V071"/>
<dbReference type="SUPFAM" id="SSF57845">
    <property type="entry name" value="B-box zinc-binding domain"/>
    <property type="match status" value="1"/>
</dbReference>
<evidence type="ECO:0000256" key="2">
    <source>
        <dbReference type="ARBA" id="ARBA00022723"/>
    </source>
</evidence>
<dbReference type="SUPFAM" id="SSF57850">
    <property type="entry name" value="RING/U-box"/>
    <property type="match status" value="1"/>
</dbReference>
<dbReference type="Gene3D" id="3.30.160.60">
    <property type="entry name" value="Classic Zinc Finger"/>
    <property type="match status" value="1"/>
</dbReference>
<feature type="domain" description="B30.2/SPRY" evidence="10">
    <location>
        <begin position="366"/>
        <end position="561"/>
    </location>
</feature>
<dbReference type="Proteomes" id="UP000472276">
    <property type="component" value="Unassembled WGS sequence"/>
</dbReference>
<evidence type="ECO:0000256" key="5">
    <source>
        <dbReference type="ARBA" id="ARBA00022859"/>
    </source>
</evidence>
<dbReference type="PROSITE" id="PS50119">
    <property type="entry name" value="ZF_BBOX"/>
    <property type="match status" value="1"/>
</dbReference>
<evidence type="ECO:0000256" key="7">
    <source>
        <dbReference type="SAM" id="Coils"/>
    </source>
</evidence>